<organism evidence="1 2">
    <name type="scientific">Plakobranchus ocellatus</name>
    <dbReference type="NCBI Taxonomy" id="259542"/>
    <lineage>
        <taxon>Eukaryota</taxon>
        <taxon>Metazoa</taxon>
        <taxon>Spiralia</taxon>
        <taxon>Lophotrochozoa</taxon>
        <taxon>Mollusca</taxon>
        <taxon>Gastropoda</taxon>
        <taxon>Heterobranchia</taxon>
        <taxon>Euthyneura</taxon>
        <taxon>Panpulmonata</taxon>
        <taxon>Sacoglossa</taxon>
        <taxon>Placobranchoidea</taxon>
        <taxon>Plakobranchidae</taxon>
        <taxon>Plakobranchus</taxon>
    </lineage>
</organism>
<evidence type="ECO:0000313" key="1">
    <source>
        <dbReference type="EMBL" id="GFO33857.1"/>
    </source>
</evidence>
<name>A0AAV4CPM7_9GAST</name>
<keyword evidence="2" id="KW-1185">Reference proteome</keyword>
<sequence>MRGQHQNRPHKLQGETSEAIIQHIKSFRGRKSHYAIGATRKVYLPDSLSVTKMHRMFMCSHPPHMEVSYETYRQIFTTKFNIGFGYPRKDTCSVCDEFQQKIDCKEREGDSGTRELQTLLAEREIHQRKADTFFKRKNQAKDRARSDTSTEAVVFDFQKNLHAPNKTSNDIYYKRQLTCISFNIHILSTDDVFFYCYDETTTKKGADEVCSMLHHFTKNFISPEVRRLELFCDGCSGQNKNYTLLRFLHFLVHTEKRFTSISLRFPV</sequence>
<comment type="caution">
    <text evidence="1">The sequence shown here is derived from an EMBL/GenBank/DDBJ whole genome shotgun (WGS) entry which is preliminary data.</text>
</comment>
<reference evidence="1 2" key="1">
    <citation type="journal article" date="2021" name="Elife">
        <title>Chloroplast acquisition without the gene transfer in kleptoplastic sea slugs, Plakobranchus ocellatus.</title>
        <authorList>
            <person name="Maeda T."/>
            <person name="Takahashi S."/>
            <person name="Yoshida T."/>
            <person name="Shimamura S."/>
            <person name="Takaki Y."/>
            <person name="Nagai Y."/>
            <person name="Toyoda A."/>
            <person name="Suzuki Y."/>
            <person name="Arimoto A."/>
            <person name="Ishii H."/>
            <person name="Satoh N."/>
            <person name="Nishiyama T."/>
            <person name="Hasebe M."/>
            <person name="Maruyama T."/>
            <person name="Minagawa J."/>
            <person name="Obokata J."/>
            <person name="Shigenobu S."/>
        </authorList>
    </citation>
    <scope>NUCLEOTIDE SEQUENCE [LARGE SCALE GENOMIC DNA]</scope>
</reference>
<dbReference type="EMBL" id="BLXT01006838">
    <property type="protein sequence ID" value="GFO33857.1"/>
    <property type="molecule type" value="Genomic_DNA"/>
</dbReference>
<dbReference type="AlphaFoldDB" id="A0AAV4CPM7"/>
<protein>
    <submittedName>
        <fullName evidence="1">Voltage-dependent calcium channel unc-36</fullName>
    </submittedName>
</protein>
<gene>
    <name evidence="1" type="ORF">PoB_006036200</name>
</gene>
<dbReference type="PANTHER" id="PTHR10773">
    <property type="entry name" value="DNA-DIRECTED RNA POLYMERASES I, II, AND III SUBUNIT RPABC2"/>
    <property type="match status" value="1"/>
</dbReference>
<proteinExistence type="predicted"/>
<accession>A0AAV4CPM7</accession>
<dbReference type="Proteomes" id="UP000735302">
    <property type="component" value="Unassembled WGS sequence"/>
</dbReference>
<dbReference type="PANTHER" id="PTHR10773:SF19">
    <property type="match status" value="1"/>
</dbReference>
<evidence type="ECO:0000313" key="2">
    <source>
        <dbReference type="Proteomes" id="UP000735302"/>
    </source>
</evidence>